<dbReference type="PROSITE" id="PS50817">
    <property type="entry name" value="INTEIN_N_TER"/>
    <property type="match status" value="1"/>
</dbReference>
<dbReference type="GO" id="GO:0016539">
    <property type="term" value="P:intein-mediated protein splicing"/>
    <property type="evidence" value="ECO:0007669"/>
    <property type="project" value="InterPro"/>
</dbReference>
<feature type="region of interest" description="Disordered" evidence="1">
    <location>
        <begin position="1797"/>
        <end position="1829"/>
    </location>
</feature>
<proteinExistence type="predicted"/>
<dbReference type="Gene3D" id="2.180.10.10">
    <property type="entry name" value="RHS repeat-associated core"/>
    <property type="match status" value="2"/>
</dbReference>
<organism evidence="4 5">
    <name type="scientific">Streptomyces venezuelae</name>
    <dbReference type="NCBI Taxonomy" id="54571"/>
    <lineage>
        <taxon>Bacteria</taxon>
        <taxon>Bacillati</taxon>
        <taxon>Actinomycetota</taxon>
        <taxon>Actinomycetes</taxon>
        <taxon>Kitasatosporales</taxon>
        <taxon>Streptomycetaceae</taxon>
        <taxon>Streptomyces</taxon>
    </lineage>
</organism>
<dbReference type="NCBIfam" id="TIGR01643">
    <property type="entry name" value="YD_repeat_2x"/>
    <property type="match status" value="2"/>
</dbReference>
<evidence type="ECO:0000256" key="2">
    <source>
        <dbReference type="SAM" id="SignalP"/>
    </source>
</evidence>
<name>A0A5P2BU15_STRVZ</name>
<feature type="region of interest" description="Disordered" evidence="1">
    <location>
        <begin position="1038"/>
        <end position="1099"/>
    </location>
</feature>
<dbReference type="InterPro" id="IPR006530">
    <property type="entry name" value="YD"/>
</dbReference>
<feature type="signal peptide" evidence="2">
    <location>
        <begin position="1"/>
        <end position="38"/>
    </location>
</feature>
<feature type="region of interest" description="Disordered" evidence="1">
    <location>
        <begin position="1322"/>
        <end position="1354"/>
    </location>
</feature>
<dbReference type="InterPro" id="IPR003587">
    <property type="entry name" value="Hint_dom_N"/>
</dbReference>
<dbReference type="SMART" id="SM00306">
    <property type="entry name" value="HintN"/>
    <property type="match status" value="1"/>
</dbReference>
<dbReference type="CDD" id="cd00081">
    <property type="entry name" value="Hint"/>
    <property type="match status" value="1"/>
</dbReference>
<dbReference type="Gene3D" id="2.170.16.10">
    <property type="entry name" value="Hedgehog/Intein (Hint) domain"/>
    <property type="match status" value="1"/>
</dbReference>
<protein>
    <submittedName>
        <fullName evidence="4">Sugar-binding protein</fullName>
    </submittedName>
</protein>
<dbReference type="SUPFAM" id="SSF51294">
    <property type="entry name" value="Hedgehog/intein (Hint) domain"/>
    <property type="match status" value="1"/>
</dbReference>
<dbReference type="Gene3D" id="1.20.120.1870">
    <property type="entry name" value="Fic/DOC protein, Fido domain"/>
    <property type="match status" value="1"/>
</dbReference>
<dbReference type="PANTHER" id="PTHR32305">
    <property type="match status" value="1"/>
</dbReference>
<evidence type="ECO:0000313" key="5">
    <source>
        <dbReference type="Proteomes" id="UP000322927"/>
    </source>
</evidence>
<dbReference type="Pfam" id="PF07591">
    <property type="entry name" value="PT-HINT"/>
    <property type="match status" value="1"/>
</dbReference>
<reference evidence="4 5" key="1">
    <citation type="submission" date="2018-05" db="EMBL/GenBank/DDBJ databases">
        <title>Streptomyces venezuelae.</title>
        <authorList>
            <person name="Kim W."/>
            <person name="Lee N."/>
            <person name="Cho B.-K."/>
        </authorList>
    </citation>
    <scope>NUCLEOTIDE SEQUENCE [LARGE SCALE GENOMIC DNA]</scope>
    <source>
        <strain evidence="4 5">ATCC 14584</strain>
    </source>
</reference>
<keyword evidence="2" id="KW-0732">Signal</keyword>
<evidence type="ECO:0000256" key="1">
    <source>
        <dbReference type="SAM" id="MobiDB-lite"/>
    </source>
</evidence>
<gene>
    <name evidence="4" type="ORF">DEJ48_07105</name>
</gene>
<feature type="chain" id="PRO_5024834574" evidence="2">
    <location>
        <begin position="39"/>
        <end position="2310"/>
    </location>
</feature>
<evidence type="ECO:0000259" key="3">
    <source>
        <dbReference type="SMART" id="SM00306"/>
    </source>
</evidence>
<dbReference type="InterPro" id="IPR006141">
    <property type="entry name" value="Intein_N"/>
</dbReference>
<feature type="region of interest" description="Disordered" evidence="1">
    <location>
        <begin position="34"/>
        <end position="103"/>
    </location>
</feature>
<evidence type="ECO:0000313" key="4">
    <source>
        <dbReference type="EMBL" id="QES33198.1"/>
    </source>
</evidence>
<dbReference type="OrthoDB" id="291011at2"/>
<dbReference type="PROSITE" id="PS50818">
    <property type="entry name" value="INTEIN_C_TER"/>
    <property type="match status" value="1"/>
</dbReference>
<dbReference type="PANTHER" id="PTHR32305:SF17">
    <property type="entry name" value="TRNA NUCLEASE WAPA"/>
    <property type="match status" value="1"/>
</dbReference>
<feature type="compositionally biased region" description="Basic and acidic residues" evidence="1">
    <location>
        <begin position="804"/>
        <end position="813"/>
    </location>
</feature>
<dbReference type="NCBIfam" id="TIGR03696">
    <property type="entry name" value="Rhs_assc_core"/>
    <property type="match status" value="1"/>
</dbReference>
<dbReference type="Pfam" id="PF05593">
    <property type="entry name" value="RHS_repeat"/>
    <property type="match status" value="1"/>
</dbReference>
<feature type="domain" description="Hint" evidence="3">
    <location>
        <begin position="2047"/>
        <end position="2148"/>
    </location>
</feature>
<dbReference type="NCBIfam" id="TIGR01443">
    <property type="entry name" value="intein_Cterm"/>
    <property type="match status" value="1"/>
</dbReference>
<feature type="compositionally biased region" description="Basic and acidic residues" evidence="1">
    <location>
        <begin position="1333"/>
        <end position="1351"/>
    </location>
</feature>
<dbReference type="InterPro" id="IPR050708">
    <property type="entry name" value="T6SS_VgrG/RHS"/>
</dbReference>
<feature type="region of interest" description="Disordered" evidence="1">
    <location>
        <begin position="803"/>
        <end position="830"/>
    </location>
</feature>
<accession>A0A5P2BU15</accession>
<dbReference type="InterPro" id="IPR030934">
    <property type="entry name" value="Intein_C"/>
</dbReference>
<dbReference type="EMBL" id="CP029192">
    <property type="protein sequence ID" value="QES33198.1"/>
    <property type="molecule type" value="Genomic_DNA"/>
</dbReference>
<feature type="compositionally biased region" description="Basic and acidic residues" evidence="1">
    <location>
        <begin position="1624"/>
        <end position="1639"/>
    </location>
</feature>
<dbReference type="InterPro" id="IPR031325">
    <property type="entry name" value="RHS_repeat"/>
</dbReference>
<dbReference type="Proteomes" id="UP000322927">
    <property type="component" value="Chromosome"/>
</dbReference>
<feature type="region of interest" description="Disordered" evidence="1">
    <location>
        <begin position="1624"/>
        <end position="1681"/>
    </location>
</feature>
<dbReference type="InterPro" id="IPR022385">
    <property type="entry name" value="Rhs_assc_core"/>
</dbReference>
<dbReference type="InterPro" id="IPR053737">
    <property type="entry name" value="Type_II_TA_Toxin"/>
</dbReference>
<feature type="compositionally biased region" description="Polar residues" evidence="1">
    <location>
        <begin position="1647"/>
        <end position="1656"/>
    </location>
</feature>
<sequence length="2310" mass="248941">MNGRTRPRRFAALRRTAALVVSTALVGTLLQAAAPAAAAQGNNRPKLPSAENPIEGSDGSRSTPRTVSKGPRTPGRAPKAAWPKPGSAVVRIPDASPKTAGAPVGAKGLPLALGAPPALSTKSAGRRAGAAEPAAQGKVTAQVLSRKAAERAGVNGVLFTLENGDAKNDRHGEVRAELDYSGFAEAFGGGYASRLTLVELPACVLDTPSKQQCRHTPEPVRTINDTEKQTLTANGVALRASGPTVLAAVADDKSAGGDYKATSLSPSATWDTNLNTGDFSWSYEMPVPEVPGELKPEVGLSYSSGAIDGRTGTTNNQSSWAGDGFDLWPGYIERRYKPCADDGQQNADGNKPGDLCWGYDNAFITFNGKGGELVPAGGDEFKFKQDDGSRIKRLTSADRGNGDNDGEYWRLTDPDGVRYYFGYNRLPGWKDGRATTGSTWTAPVFGNDKDEPCHKAAFADSWCQQAWRWNLDYVVDPHGNAIAYYYDQEKNSYGRNLKAKNNSRYVRGGSLNRIEYGLKSTSMYGTKPLAKVDFTTAERCLPDGKTDCRDIGKDAFYWYDTPWDMNCTETEECDKGRLSPTFFTRKRLTGVTTQVLNGTTYSNVDSWKLDHRWGQADVDYQLLLDSVQHSGHTAKPTLTLPKTTFAYTQLANRLDKVGDGYAPFIKSRLSTIADESGGQVDVNYSAPACDASALPTPHSNTTRCFPQYVGGSSSDDPERQWFNKYVVTSTTTSDRTGGAPDAVTSYDYLGGGAWHYDDDDGLTKKKFKTWSQWRGYGHVRVRTGGQGGGDALKSQEESYFLRGMDGDRKDDSGGTRSVSVQLGEGEGDPITDHEATAGFGYKTVSFSGPGGKVLTKTVNRPWHHETAKKVRDWGTVTASFTGADRSKTWTSLDDGAGKEWRTTSTATRFDTVAGRVTQVDDFGDSTSAADNQCTRTTYATNTDDNILTLPSRVEAVAVKCADAPDRAEQVLSDVRTAYDGGAYGAAPTKGDATTIATLKKHDGAKATYLESGVTFDAYGRKLTSTDITADVTVTGEGNPVRSVRKDGRTTTTGYSPATGFASKVTETGPPVKAADPGSAQTSVTEMEPLRGQPKATVDTNGKRTEMTYDAFGRSAKVWLADRRTSQTPSYQFTYFVDEGKPVAVRTQTLNNEGGQVASYTLYDGFLRERQVQQPGPEGGRLLADSFYDERGLNSKTFAPYYTEGPPKRELFKPADAMSVESQTRTTYDGLGRAVEERQIAGNGDGGKELATTRTLYGGDRTTVVPPEGATATTTLTDARGQATELRQHHTRSAGADFDTTKYAFTPRGELRKVTDPAGNVWTYEYDQSGRQTRTTDPDRGTTKSTYDDRDQLTTTTDQRGTVLVSVYDNLGRKTELHKDSASGELRAKWTYDTVAGAKGQLSESTRYVDGAAYTSKVTGYDRQYRPTKTAVVIPGKEGALAGTYQSGTTYKPSGLVGTVSYSEAGSLPGGSFTTTYEKETLRPVSILGDGFQADTSYSWTGKALQYQLAGTGGKKIWATNTYEWGTQRLATARVDREDQSGVDQHDTYRYDQAGNVLSVSDVSRTGTDTQCFSYDHLRRMTEAWTQGDKTCATAPTAGRTGGPAPYWHSYTYDKAGNRTTETLHDLAGDGKQDTRRTYDYPKPGTPQPHTLTSVTTDKPGGTATKDSYGYDETGNTDSRTLHGDTQRLSWDAEGHLAKVTEPGEDGKEEVTEYVYDPDGNRLIGRTPTETTLYLGHTEVTLANGADKTKATRYTPLGGGHQAVKDDNGNVTFTTADHQGTGQLSVAAADLKLTQRRTLPFGGPRGETPKSWPGTKGFVGGTDDTKSTGLTHLGAREYDPTTGRFLSVDPVMDLTDPQQINGYTYGNNNPVTFSDPTGRLFGCLMCAVAKLTKTAIKTFHKVVSANRGGYRGGGGANRGGYRSRGYGGGHASSAVYRGGGTRSMSRTSYGIDGGFGVLNHGVFRHLNDFFSGGGAAEAVKDFVLPDVNSWKSCGQHPGVSMDCFDVTMDAPFGKWLKPFKGTIKKLVKGVEDGAGSAAKAKKGRPSGCKCFLAGTGVLMADGSSKNIEDVELGDKVLATDPQTGETSEREVTATIVTDNDKQFTELTIATPEGSEKLTATYEHPFWSVEKKDWVKAGDLKPGMTLRTDEGRTVSVTAARQYRDHARTYNLTVEGLHTYYVLAGQTPVLVHNSNCPHTGGFKVGVSADEIADINRGFGGETLLSGSPANTLANASRYNRFWDKSAVVIRDIAGSHMFNNGNKRTAQATVEQLMQRNGITSGPTSADLRGVIDRVGKGQLHDVSDISAALRGY</sequence>
<dbReference type="InterPro" id="IPR036844">
    <property type="entry name" value="Hint_dom_sf"/>
</dbReference>
<dbReference type="RefSeq" id="WP_150215355.1">
    <property type="nucleotide sequence ID" value="NZ_CP029192.1"/>
</dbReference>